<dbReference type="Pfam" id="PF02667">
    <property type="entry name" value="SCFA_trans"/>
    <property type="match status" value="1"/>
</dbReference>
<sequence length="477" mass="51434">MSQATQGQERDTLLQRLAGGLSRWSLRWVPDAWVVVVLLTFVVFVLTFFLGPGQIGIGKAGDLIAGWGDGFWELLEFGMQMALIMLTGFVVATSPPFRRLLTWVADRPKGPKSAVAVMAATSMILVLINWGLGLIGSAVLVRYMAARQPKVDYRLLVAAAYLGMAGTWHAGLSASAPLLVATPGNFAEEFFGRLIPVSDTIFSPFNMVLTVVVILLWVVMTPLIHPRPDKTVTPPAGIAEAEDVDDETVRAEGPGAATAPVQLTPAQRIENSRWVNMVIGGIGLIYIVIYFTGLEEGLLSGITLNTVNFIFLFLGILLHGTPASLLKQAERGGSFAWGIIIQFPFYAGILGILTATGFSERIAGWFTTIANEHTFPLVTYWYSGLVNVFVPSGGSKFAIEAPYIAEAAANLGVSPELTVLAYAWGDMATDAIQPFWALPLLAIARLGFRDVMGFLLTLFIAYAVVVSGAFLVAPLFF</sequence>
<gene>
    <name evidence="2" type="primary">atoE</name>
    <name evidence="3" type="ORF">CQY20_26625</name>
    <name evidence="2" type="ORF">MAGR_11170</name>
</gene>
<protein>
    <submittedName>
        <fullName evidence="3">Short-chain fatty acid transporter</fullName>
    </submittedName>
</protein>
<dbReference type="EMBL" id="PDCP01000072">
    <property type="protein sequence ID" value="PEG34236.1"/>
    <property type="molecule type" value="Genomic_DNA"/>
</dbReference>
<dbReference type="Proteomes" id="UP000465302">
    <property type="component" value="Unassembled WGS sequence"/>
</dbReference>
<evidence type="ECO:0000256" key="1">
    <source>
        <dbReference type="SAM" id="Phobius"/>
    </source>
</evidence>
<feature type="transmembrane region" description="Helical" evidence="1">
    <location>
        <begin position="274"/>
        <end position="292"/>
    </location>
</feature>
<feature type="transmembrane region" description="Helical" evidence="1">
    <location>
        <begin position="455"/>
        <end position="476"/>
    </location>
</feature>
<evidence type="ECO:0000313" key="4">
    <source>
        <dbReference type="Proteomes" id="UP000220914"/>
    </source>
</evidence>
<dbReference type="PANTHER" id="PTHR41983:SF2">
    <property type="entry name" value="SHORT-CHAIN FATTY ACID TRANSPORTER-RELATED"/>
    <property type="match status" value="1"/>
</dbReference>
<evidence type="ECO:0000313" key="5">
    <source>
        <dbReference type="Proteomes" id="UP000465302"/>
    </source>
</evidence>
<comment type="caution">
    <text evidence="3">The sequence shown here is derived from an EMBL/GenBank/DDBJ whole genome shotgun (WGS) entry which is preliminary data.</text>
</comment>
<dbReference type="AlphaFoldDB" id="A0A2A7MRA0"/>
<evidence type="ECO:0000313" key="3">
    <source>
        <dbReference type="EMBL" id="PEG34236.1"/>
    </source>
</evidence>
<keyword evidence="1" id="KW-1133">Transmembrane helix</keyword>
<reference evidence="2 5" key="2">
    <citation type="journal article" date="2019" name="Emerg. Microbes Infect.">
        <title>Comprehensive subspecies identification of 175 nontuberculous mycobacteria species based on 7547 genomic profiles.</title>
        <authorList>
            <person name="Matsumoto Y."/>
            <person name="Kinjo T."/>
            <person name="Motooka D."/>
            <person name="Nabeya D."/>
            <person name="Jung N."/>
            <person name="Uechi K."/>
            <person name="Horii T."/>
            <person name="Iida T."/>
            <person name="Fujita J."/>
            <person name="Nakamura S."/>
        </authorList>
    </citation>
    <scope>NUCLEOTIDE SEQUENCE [LARGE SCALE GENOMIC DNA]</scope>
    <source>
        <strain evidence="2 5">JCM 6377</strain>
    </source>
</reference>
<feature type="transmembrane region" description="Helical" evidence="1">
    <location>
        <begin position="71"/>
        <end position="94"/>
    </location>
</feature>
<name>A0A2A7MRA0_MYCAG</name>
<reference evidence="3 4" key="1">
    <citation type="submission" date="2017-10" db="EMBL/GenBank/DDBJ databases">
        <title>The new phylogeny of genus Mycobacterium.</title>
        <authorList>
            <person name="Tortoli E."/>
            <person name="Trovato A."/>
            <person name="Cirillo D.M."/>
        </authorList>
    </citation>
    <scope>NUCLEOTIDE SEQUENCE [LARGE SCALE GENOMIC DNA]</scope>
    <source>
        <strain evidence="3 4">CCUG37673</strain>
    </source>
</reference>
<dbReference type="OrthoDB" id="9342495at2"/>
<reference evidence="2" key="3">
    <citation type="submission" date="2020-02" db="EMBL/GenBank/DDBJ databases">
        <authorList>
            <person name="Matsumoto Y."/>
            <person name="Motooka D."/>
            <person name="Nakamura S."/>
        </authorList>
    </citation>
    <scope>NUCLEOTIDE SEQUENCE</scope>
    <source>
        <strain evidence="2">JCM 6377</strain>
    </source>
</reference>
<keyword evidence="1" id="KW-0472">Membrane</keyword>
<keyword evidence="1" id="KW-0812">Transmembrane</keyword>
<feature type="transmembrane region" description="Helical" evidence="1">
    <location>
        <begin position="298"/>
        <end position="318"/>
    </location>
</feature>
<feature type="transmembrane region" description="Helical" evidence="1">
    <location>
        <begin position="114"/>
        <end position="141"/>
    </location>
</feature>
<dbReference type="GO" id="GO:0005886">
    <property type="term" value="C:plasma membrane"/>
    <property type="evidence" value="ECO:0007669"/>
    <property type="project" value="TreeGrafter"/>
</dbReference>
<feature type="transmembrane region" description="Helical" evidence="1">
    <location>
        <begin position="32"/>
        <end position="50"/>
    </location>
</feature>
<dbReference type="Proteomes" id="UP000220914">
    <property type="component" value="Unassembled WGS sequence"/>
</dbReference>
<evidence type="ECO:0000313" key="2">
    <source>
        <dbReference type="EMBL" id="GFG49676.1"/>
    </source>
</evidence>
<feature type="transmembrane region" description="Helical" evidence="1">
    <location>
        <begin position="201"/>
        <end position="220"/>
    </location>
</feature>
<dbReference type="EMBL" id="BLKS01000001">
    <property type="protein sequence ID" value="GFG49676.1"/>
    <property type="molecule type" value="Genomic_DNA"/>
</dbReference>
<feature type="transmembrane region" description="Helical" evidence="1">
    <location>
        <begin position="339"/>
        <end position="358"/>
    </location>
</feature>
<dbReference type="RefSeq" id="WP_097943191.1">
    <property type="nucleotide sequence ID" value="NZ_BLKS01000001.1"/>
</dbReference>
<feature type="transmembrane region" description="Helical" evidence="1">
    <location>
        <begin position="153"/>
        <end position="181"/>
    </location>
</feature>
<proteinExistence type="predicted"/>
<accession>A0A2A7MRA0</accession>
<dbReference type="PANTHER" id="PTHR41983">
    <property type="entry name" value="SHORT-CHAIN FATTY ACID TRANSPORTER-RELATED"/>
    <property type="match status" value="1"/>
</dbReference>
<organism evidence="3 4">
    <name type="scientific">Mycolicibacterium agri</name>
    <name type="common">Mycobacterium agri</name>
    <dbReference type="NCBI Taxonomy" id="36811"/>
    <lineage>
        <taxon>Bacteria</taxon>
        <taxon>Bacillati</taxon>
        <taxon>Actinomycetota</taxon>
        <taxon>Actinomycetes</taxon>
        <taxon>Mycobacteriales</taxon>
        <taxon>Mycobacteriaceae</taxon>
        <taxon>Mycolicibacterium</taxon>
    </lineage>
</organism>
<keyword evidence="4" id="KW-1185">Reference proteome</keyword>
<dbReference type="InterPro" id="IPR006160">
    <property type="entry name" value="SCFA_transpt_AtoE"/>
</dbReference>